<feature type="binding site" evidence="14">
    <location>
        <position position="40"/>
    </location>
    <ligand>
        <name>Mg(2+)</name>
        <dbReference type="ChEBI" id="CHEBI:18420"/>
        <label>1</label>
    </ligand>
</feature>
<keyword evidence="10 14" id="KW-0479">Metal-binding</keyword>
<evidence type="ECO:0000256" key="14">
    <source>
        <dbReference type="HAMAP-Rule" id="MF_00180"/>
    </source>
</evidence>
<dbReference type="InterPro" id="IPR000422">
    <property type="entry name" value="DHBP_synthase_RibB"/>
</dbReference>
<dbReference type="Pfam" id="PF00925">
    <property type="entry name" value="GTP_cyclohydro2"/>
    <property type="match status" value="1"/>
</dbReference>
<comment type="subunit">
    <text evidence="14">Homodimer.</text>
</comment>
<protein>
    <recommendedName>
        <fullName evidence="8 14">3,4-dihydroxy-2-butanone 4-phosphate synthase</fullName>
        <shortName evidence="14">DHBP synthase</shortName>
        <ecNumber evidence="7 14">4.1.99.12</ecNumber>
    </recommendedName>
</protein>
<proteinExistence type="inferred from homology"/>
<dbReference type="Gene3D" id="3.90.870.10">
    <property type="entry name" value="DHBP synthase"/>
    <property type="match status" value="1"/>
</dbReference>
<comment type="catalytic activity">
    <reaction evidence="1 14">
        <text>D-ribulose 5-phosphate = (2S)-2-hydroxy-3-oxobutyl phosphate + formate + H(+)</text>
        <dbReference type="Rhea" id="RHEA:18457"/>
        <dbReference type="ChEBI" id="CHEBI:15378"/>
        <dbReference type="ChEBI" id="CHEBI:15740"/>
        <dbReference type="ChEBI" id="CHEBI:58121"/>
        <dbReference type="ChEBI" id="CHEBI:58830"/>
        <dbReference type="EC" id="4.1.99.12"/>
    </reaction>
</comment>
<dbReference type="Gene3D" id="3.40.50.10990">
    <property type="entry name" value="GTP cyclohydrolase II"/>
    <property type="match status" value="1"/>
</dbReference>
<evidence type="ECO:0000313" key="17">
    <source>
        <dbReference type="Proteomes" id="UP000318405"/>
    </source>
</evidence>
<evidence type="ECO:0000256" key="3">
    <source>
        <dbReference type="ARBA" id="ARBA00002284"/>
    </source>
</evidence>
<dbReference type="InterPro" id="IPR032677">
    <property type="entry name" value="GTP_cyclohydro_II"/>
</dbReference>
<evidence type="ECO:0000256" key="4">
    <source>
        <dbReference type="ARBA" id="ARBA00004904"/>
    </source>
</evidence>
<accession>A0A556AXC0</accession>
<dbReference type="NCBIfam" id="TIGR00506">
    <property type="entry name" value="ribB"/>
    <property type="match status" value="1"/>
</dbReference>
<evidence type="ECO:0000313" key="16">
    <source>
        <dbReference type="EMBL" id="TSH97593.1"/>
    </source>
</evidence>
<dbReference type="GO" id="GO:0008686">
    <property type="term" value="F:3,4-dihydroxy-2-butanone-4-phosphate synthase activity"/>
    <property type="evidence" value="ECO:0007669"/>
    <property type="project" value="UniProtKB-UniRule"/>
</dbReference>
<feature type="site" description="Essential for catalytic activity" evidence="14">
    <location>
        <position position="138"/>
    </location>
</feature>
<dbReference type="GO" id="GO:0000287">
    <property type="term" value="F:magnesium ion binding"/>
    <property type="evidence" value="ECO:0007669"/>
    <property type="project" value="UniProtKB-UniRule"/>
</dbReference>
<evidence type="ECO:0000256" key="1">
    <source>
        <dbReference type="ARBA" id="ARBA00000141"/>
    </source>
</evidence>
<dbReference type="GO" id="GO:0009231">
    <property type="term" value="P:riboflavin biosynthetic process"/>
    <property type="evidence" value="ECO:0007669"/>
    <property type="project" value="UniProtKB-UniRule"/>
</dbReference>
<dbReference type="RefSeq" id="WP_143947118.1">
    <property type="nucleotide sequence ID" value="NZ_BAABMB010000004.1"/>
</dbReference>
<comment type="caution">
    <text evidence="16">The sequence shown here is derived from an EMBL/GenBank/DDBJ whole genome shotgun (WGS) entry which is preliminary data.</text>
</comment>
<comment type="similarity">
    <text evidence="5">In the N-terminal section; belongs to the DHBP synthase family.</text>
</comment>
<dbReference type="OrthoDB" id="9793111at2"/>
<dbReference type="InterPro" id="IPR036144">
    <property type="entry name" value="RibA-like_sf"/>
</dbReference>
<dbReference type="GO" id="GO:0005829">
    <property type="term" value="C:cytosol"/>
    <property type="evidence" value="ECO:0007669"/>
    <property type="project" value="TreeGrafter"/>
</dbReference>
<keyword evidence="12 14" id="KW-0464">Manganese</keyword>
<feature type="binding site" evidence="14">
    <location>
        <position position="44"/>
    </location>
    <ligand>
        <name>D-ribulose 5-phosphate</name>
        <dbReference type="ChEBI" id="CHEBI:58121"/>
    </ligand>
</feature>
<comment type="similarity">
    <text evidence="6">In the C-terminal section; belongs to the GTP cyclohydrolase II family.</text>
</comment>
<feature type="binding site" evidence="14">
    <location>
        <begin position="39"/>
        <end position="40"/>
    </location>
    <ligand>
        <name>D-ribulose 5-phosphate</name>
        <dbReference type="ChEBI" id="CHEBI:58121"/>
    </ligand>
</feature>
<evidence type="ECO:0000256" key="10">
    <source>
        <dbReference type="ARBA" id="ARBA00022723"/>
    </source>
</evidence>
<comment type="similarity">
    <text evidence="14">Belongs to the DHBP synthase family.</text>
</comment>
<evidence type="ECO:0000256" key="7">
    <source>
        <dbReference type="ARBA" id="ARBA00012153"/>
    </source>
</evidence>
<evidence type="ECO:0000256" key="11">
    <source>
        <dbReference type="ARBA" id="ARBA00022842"/>
    </source>
</evidence>
<comment type="cofactor">
    <cofactor evidence="14">
        <name>Mg(2+)</name>
        <dbReference type="ChEBI" id="CHEBI:18420"/>
    </cofactor>
    <cofactor evidence="14">
        <name>Mn(2+)</name>
        <dbReference type="ChEBI" id="CHEBI:29035"/>
    </cofactor>
    <text evidence="14">Binds 2 divalent metal cations per subunit. Magnesium or manganese.</text>
</comment>
<evidence type="ECO:0000259" key="15">
    <source>
        <dbReference type="Pfam" id="PF00925"/>
    </source>
</evidence>
<dbReference type="FunFam" id="3.90.870.10:FF:000001">
    <property type="entry name" value="Riboflavin biosynthesis protein RibBA"/>
    <property type="match status" value="1"/>
</dbReference>
<comment type="cofactor">
    <cofactor evidence="2">
        <name>Mn(2+)</name>
        <dbReference type="ChEBI" id="CHEBI:29035"/>
    </cofactor>
</comment>
<keyword evidence="13 14" id="KW-0456">Lyase</keyword>
<dbReference type="SUPFAM" id="SSF55821">
    <property type="entry name" value="YrdC/RibB"/>
    <property type="match status" value="1"/>
</dbReference>
<feature type="binding site" evidence="14">
    <location>
        <begin position="152"/>
        <end position="156"/>
    </location>
    <ligand>
        <name>D-ribulose 5-phosphate</name>
        <dbReference type="ChEBI" id="CHEBI:58121"/>
    </ligand>
</feature>
<dbReference type="AlphaFoldDB" id="A0A556AXC0"/>
<evidence type="ECO:0000256" key="2">
    <source>
        <dbReference type="ARBA" id="ARBA00001936"/>
    </source>
</evidence>
<dbReference type="InterPro" id="IPR017945">
    <property type="entry name" value="DHBP_synth_RibB-like_a/b_dom"/>
</dbReference>
<sequence>MSAVASASTPASGAIAPVTEIIAELRAGRMVILVDEEDRENEGDLVMAAEFVTPQAINFMVTHARGLVCLTLTQERCRQLGLAPMVSANGTRYGTNFTASIEAAEGVSTGISAADRAYTIRTAVAREATPADIVQPGHVFPIQAVPGGVLMRAGHTEAGCDLAALAGLTPAAVICEILNEDGTMARLPDLMGFAQRHQLKIGTIVDLIQYRSETESMLERLGEREMRTAYGCFRAIAYRDAPSGAPHLALVKGEIAPETETLVRVHEPTSLLDLLETRVSAHSWSLPAALAAIAEAPGPGVAVLLNCGGDAGQLFEGFAALAEMDRTGAIPAPIDRSASMDLRAYGIGAQILKDLNVNRMRLLGRPRRMPSMTGFSLSVTGFESGPAASAAD</sequence>
<feature type="domain" description="GTP cyclohydrolase II" evidence="15">
    <location>
        <begin position="223"/>
        <end position="381"/>
    </location>
</feature>
<dbReference type="SUPFAM" id="SSF142695">
    <property type="entry name" value="RibA-like"/>
    <property type="match status" value="1"/>
</dbReference>
<organism evidence="16 17">
    <name type="scientific">Verticiella sediminum</name>
    <dbReference type="NCBI Taxonomy" id="1247510"/>
    <lineage>
        <taxon>Bacteria</taxon>
        <taxon>Pseudomonadati</taxon>
        <taxon>Pseudomonadota</taxon>
        <taxon>Betaproteobacteria</taxon>
        <taxon>Burkholderiales</taxon>
        <taxon>Alcaligenaceae</taxon>
        <taxon>Verticiella</taxon>
    </lineage>
</organism>
<dbReference type="UniPathway" id="UPA00275">
    <property type="reaction ID" value="UER00399"/>
</dbReference>
<dbReference type="Proteomes" id="UP000318405">
    <property type="component" value="Unassembled WGS sequence"/>
</dbReference>
<feature type="binding site" evidence="14">
    <location>
        <position position="155"/>
    </location>
    <ligand>
        <name>Mg(2+)</name>
        <dbReference type="ChEBI" id="CHEBI:18420"/>
        <label>2</label>
    </ligand>
</feature>
<dbReference type="GO" id="GO:0003935">
    <property type="term" value="F:GTP cyclohydrolase II activity"/>
    <property type="evidence" value="ECO:0007669"/>
    <property type="project" value="TreeGrafter"/>
</dbReference>
<name>A0A556AXC0_9BURK</name>
<dbReference type="HAMAP" id="MF_00180">
    <property type="entry name" value="RibB"/>
    <property type="match status" value="1"/>
</dbReference>
<dbReference type="PIRSF" id="PIRSF001259">
    <property type="entry name" value="RibA"/>
    <property type="match status" value="1"/>
</dbReference>
<evidence type="ECO:0000256" key="9">
    <source>
        <dbReference type="ARBA" id="ARBA00022619"/>
    </source>
</evidence>
<dbReference type="PANTHER" id="PTHR21327">
    <property type="entry name" value="GTP CYCLOHYDROLASE II-RELATED"/>
    <property type="match status" value="1"/>
</dbReference>
<feature type="site" description="Essential for catalytic activity" evidence="14">
    <location>
        <position position="176"/>
    </location>
</feature>
<feature type="binding site" evidence="14">
    <location>
        <position position="40"/>
    </location>
    <ligand>
        <name>Mg(2+)</name>
        <dbReference type="ChEBI" id="CHEBI:18420"/>
        <label>2</label>
    </ligand>
</feature>
<keyword evidence="17" id="KW-1185">Reference proteome</keyword>
<keyword evidence="11 14" id="KW-0460">Magnesium</keyword>
<dbReference type="NCBIfam" id="NF010626">
    <property type="entry name" value="PRK14019.1"/>
    <property type="match status" value="1"/>
</dbReference>
<dbReference type="EMBL" id="VLTJ01000008">
    <property type="protein sequence ID" value="TSH97593.1"/>
    <property type="molecule type" value="Genomic_DNA"/>
</dbReference>
<keyword evidence="9 14" id="KW-0686">Riboflavin biosynthesis</keyword>
<dbReference type="Pfam" id="PF00926">
    <property type="entry name" value="DHBP_synthase"/>
    <property type="match status" value="1"/>
</dbReference>
<dbReference type="GO" id="GO:0030145">
    <property type="term" value="F:manganese ion binding"/>
    <property type="evidence" value="ECO:0007669"/>
    <property type="project" value="UniProtKB-UniRule"/>
</dbReference>
<comment type="function">
    <text evidence="3 14">Catalyzes the conversion of D-ribulose 5-phosphate to formate and 3,4-dihydroxy-2-butanone 4-phosphate.</text>
</comment>
<dbReference type="EC" id="4.1.99.12" evidence="7 14"/>
<evidence type="ECO:0000256" key="13">
    <source>
        <dbReference type="ARBA" id="ARBA00023239"/>
    </source>
</evidence>
<evidence type="ECO:0000256" key="12">
    <source>
        <dbReference type="ARBA" id="ARBA00023211"/>
    </source>
</evidence>
<evidence type="ECO:0000256" key="8">
    <source>
        <dbReference type="ARBA" id="ARBA00018836"/>
    </source>
</evidence>
<comment type="pathway">
    <text evidence="4 14">Cofactor biosynthesis; riboflavin biosynthesis; 2-hydroxy-3-oxobutyl phosphate from D-ribulose 5-phosphate: step 1/1.</text>
</comment>
<reference evidence="16 17" key="1">
    <citation type="submission" date="2019-07" db="EMBL/GenBank/DDBJ databases">
        <title>Qingshengfaniella alkalisoli gen. nov., sp. nov., isolated from saline soil.</title>
        <authorList>
            <person name="Xu L."/>
            <person name="Huang X.-X."/>
            <person name="Sun J.-Q."/>
        </authorList>
    </citation>
    <scope>NUCLEOTIDE SEQUENCE [LARGE SCALE GENOMIC DNA]</scope>
    <source>
        <strain evidence="16 17">DSM 27279</strain>
    </source>
</reference>
<evidence type="ECO:0000256" key="6">
    <source>
        <dbReference type="ARBA" id="ARBA00008976"/>
    </source>
</evidence>
<dbReference type="PANTHER" id="PTHR21327:SF34">
    <property type="entry name" value="3,4-DIHYDROXY-2-BUTANONE 4-PHOSPHATE SYNTHASE"/>
    <property type="match status" value="1"/>
</dbReference>
<gene>
    <name evidence="14 16" type="primary">ribB</name>
    <name evidence="16" type="ORF">FOZ76_05415</name>
</gene>
<evidence type="ECO:0000256" key="5">
    <source>
        <dbReference type="ARBA" id="ARBA00005520"/>
    </source>
</evidence>